<comment type="caution">
    <text evidence="3">The sequence shown here is derived from an EMBL/GenBank/DDBJ whole genome shotgun (WGS) entry which is preliminary data.</text>
</comment>
<proteinExistence type="predicted"/>
<keyword evidence="1" id="KW-1133">Transmembrane helix</keyword>
<dbReference type="GO" id="GO:0005525">
    <property type="term" value="F:GTP binding"/>
    <property type="evidence" value="ECO:0007669"/>
    <property type="project" value="InterPro"/>
</dbReference>
<dbReference type="OrthoDB" id="238366at2"/>
<dbReference type="Gene3D" id="3.40.50.300">
    <property type="entry name" value="P-loop containing nucleotide triphosphate hydrolases"/>
    <property type="match status" value="1"/>
</dbReference>
<dbReference type="CDD" id="cd00882">
    <property type="entry name" value="Ras_like_GTPase"/>
    <property type="match status" value="1"/>
</dbReference>
<keyword evidence="4" id="KW-1185">Reference proteome</keyword>
<evidence type="ECO:0000256" key="1">
    <source>
        <dbReference type="SAM" id="Phobius"/>
    </source>
</evidence>
<name>A0A2S6N6X8_RHOGL</name>
<dbReference type="SUPFAM" id="SSF52540">
    <property type="entry name" value="P-loop containing nucleoside triphosphate hydrolases"/>
    <property type="match status" value="1"/>
</dbReference>
<dbReference type="PANTHER" id="PTHR42714">
    <property type="entry name" value="TRNA MODIFICATION GTPASE GTPBP3"/>
    <property type="match status" value="1"/>
</dbReference>
<dbReference type="InterPro" id="IPR027417">
    <property type="entry name" value="P-loop_NTPase"/>
</dbReference>
<dbReference type="GO" id="GO:0005829">
    <property type="term" value="C:cytosol"/>
    <property type="evidence" value="ECO:0007669"/>
    <property type="project" value="TreeGrafter"/>
</dbReference>
<feature type="domain" description="G" evidence="2">
    <location>
        <begin position="282"/>
        <end position="371"/>
    </location>
</feature>
<feature type="transmembrane region" description="Helical" evidence="1">
    <location>
        <begin position="41"/>
        <end position="61"/>
    </location>
</feature>
<protein>
    <recommendedName>
        <fullName evidence="2">G domain-containing protein</fullName>
    </recommendedName>
</protein>
<dbReference type="Pfam" id="PF01926">
    <property type="entry name" value="MMR_HSR1"/>
    <property type="match status" value="1"/>
</dbReference>
<feature type="transmembrane region" description="Helical" evidence="1">
    <location>
        <begin position="14"/>
        <end position="35"/>
    </location>
</feature>
<dbReference type="EMBL" id="NHRY01000214">
    <property type="protein sequence ID" value="PPQ30357.1"/>
    <property type="molecule type" value="Genomic_DNA"/>
</dbReference>
<keyword evidence="1" id="KW-0472">Membrane</keyword>
<evidence type="ECO:0000313" key="4">
    <source>
        <dbReference type="Proteomes" id="UP000239724"/>
    </source>
</evidence>
<reference evidence="3 4" key="1">
    <citation type="journal article" date="2018" name="Arch. Microbiol.">
        <title>New insights into the metabolic potential of the phototrophic purple bacterium Rhodopila globiformis DSM 161(T) from its draft genome sequence and evidence for a vanadium-dependent nitrogenase.</title>
        <authorList>
            <person name="Imhoff J.F."/>
            <person name="Rahn T."/>
            <person name="Kunzel S."/>
            <person name="Neulinger S.C."/>
        </authorList>
    </citation>
    <scope>NUCLEOTIDE SEQUENCE [LARGE SCALE GENOMIC DNA]</scope>
    <source>
        <strain evidence="3 4">DSM 161</strain>
    </source>
</reference>
<keyword evidence="1" id="KW-0812">Transmembrane</keyword>
<dbReference type="GO" id="GO:0002098">
    <property type="term" value="P:tRNA wobble uridine modification"/>
    <property type="evidence" value="ECO:0007669"/>
    <property type="project" value="TreeGrafter"/>
</dbReference>
<evidence type="ECO:0000259" key="2">
    <source>
        <dbReference type="Pfam" id="PF01926"/>
    </source>
</evidence>
<organism evidence="3 4">
    <name type="scientific">Rhodopila globiformis</name>
    <name type="common">Rhodopseudomonas globiformis</name>
    <dbReference type="NCBI Taxonomy" id="1071"/>
    <lineage>
        <taxon>Bacteria</taxon>
        <taxon>Pseudomonadati</taxon>
        <taxon>Pseudomonadota</taxon>
        <taxon>Alphaproteobacteria</taxon>
        <taxon>Acetobacterales</taxon>
        <taxon>Acetobacteraceae</taxon>
        <taxon>Rhodopila</taxon>
    </lineage>
</organism>
<dbReference type="PANTHER" id="PTHR42714:SF2">
    <property type="entry name" value="TRNA MODIFICATION GTPASE GTPBP3, MITOCHONDRIAL"/>
    <property type="match status" value="1"/>
</dbReference>
<accession>A0A2S6N6X8</accession>
<dbReference type="AlphaFoldDB" id="A0A2S6N6X8"/>
<dbReference type="GO" id="GO:0030488">
    <property type="term" value="P:tRNA methylation"/>
    <property type="evidence" value="ECO:0007669"/>
    <property type="project" value="TreeGrafter"/>
</dbReference>
<sequence length="506" mass="54636">MIGRELLRAFRRELIALALVLIPPLLVMPLGGLWLLERGGVLAFLAVCLGCAVIAGGIMLYRRPKPPAGLPEADTTPTDWPARERAAYDKIERLSREAPALTFSDQQEALDLAHRTVDLVARHYRPDAANPLTTFTMPEALLSLETVARRLRRALLQSVPLSDRLTVTQLLWLPGAWEKAGRLGETAQHLYTLYRLVRPVVNPAGSVMAEVRGLIQDELLNSAKATLQSRMTRLLVLEVGRAAIELYSGRMKLDAIELTEAATAVALEGAPQPGTPPPPLRLLLAGQGNAGKSSLVNALAQNIVAQVTPLPGPPGFACFEAVDPAGQACVLVDAPALTTTPAAIEALAAEAVKADVVLWTISAVQAARDVDAQGVRAFHAAFERRADLNRPPLLGVVTHIDQLRPFTEWNPPYDLVTPSGPKARAIREAVTAIAADLGIPTGSVVPVSLAPDRDAYNVDVLRTRISETLPAARHAQLARAYAQDRRGGWWREVARLYQGVRTILVD</sequence>
<dbReference type="Proteomes" id="UP000239724">
    <property type="component" value="Unassembled WGS sequence"/>
</dbReference>
<dbReference type="RefSeq" id="WP_104520506.1">
    <property type="nucleotide sequence ID" value="NZ_NHRY01000214.1"/>
</dbReference>
<dbReference type="InterPro" id="IPR006073">
    <property type="entry name" value="GTP-bd"/>
</dbReference>
<evidence type="ECO:0000313" key="3">
    <source>
        <dbReference type="EMBL" id="PPQ30357.1"/>
    </source>
</evidence>
<gene>
    <name evidence="3" type="ORF">CCS01_19580</name>
</gene>